<dbReference type="AlphaFoldDB" id="A0A951U9P4"/>
<dbReference type="InterPro" id="IPR019993">
    <property type="entry name" value="RecB_nuclease_TM0106_put"/>
</dbReference>
<comment type="caution">
    <text evidence="2">The sequence shown here is derived from an EMBL/GenBank/DDBJ whole genome shotgun (WGS) entry which is preliminary data.</text>
</comment>
<evidence type="ECO:0000259" key="1">
    <source>
        <dbReference type="Pfam" id="PF13482"/>
    </source>
</evidence>
<reference evidence="2" key="1">
    <citation type="submission" date="2021-05" db="EMBL/GenBank/DDBJ databases">
        <authorList>
            <person name="Pietrasiak N."/>
            <person name="Ward R."/>
            <person name="Stajich J.E."/>
            <person name="Kurbessoian T."/>
        </authorList>
    </citation>
    <scope>NUCLEOTIDE SEQUENCE</scope>
    <source>
        <strain evidence="2">CPER-KK1</strain>
    </source>
</reference>
<feature type="domain" description="YprB ribonuclease H-like" evidence="1">
    <location>
        <begin position="317"/>
        <end position="488"/>
    </location>
</feature>
<evidence type="ECO:0000313" key="3">
    <source>
        <dbReference type="Proteomes" id="UP000753908"/>
    </source>
</evidence>
<sequence>MLVTDDLLLYYKRCRRRAFLDIYGDFSQQDKEQDFILKLRQDSFAHRQAVLAIAPHTSPKYPHRDWEAGAKATLELMQQGVERISQAVLLMQTADGITLLSRPDLLVKQPGESIFGDWMYVPTSIKLGRRPKPEYQIVAAFSAQLLATVQRAIPRTAHLILRRHDSFTVQLERWLPLMQEVLTECLETLLQEEAPEVFISRQRCSLCHWYSSCYAIAQSQKHISLLPGVTPSRYRDLQALGVTTVESLAETTISTLEPAVGSEIASDLVLQAQSTVQKRALLRERHYPILGDVGNTNAATAKSFININSLPTASVELYFDIEAEPDLQLDYLLGVLVIDRRNQTEVFHPLLAEHPSDEASIWQQFLDLVWLYPNAPIFHFSDYEVETVKRLAKLYGTPFQEIRPLLPRFVDVHQRVMSAVTLPVESYSLKHLARWLGFEWRDAGVTGSQCVCLYDKWLKTGDRSLLDLIQRYNEDDCRATYHLKNWLVNFLQDTIGDAHHEEI</sequence>
<reference evidence="2" key="2">
    <citation type="journal article" date="2022" name="Microbiol. Resour. Announc.">
        <title>Metagenome Sequencing to Explore Phylogenomics of Terrestrial Cyanobacteria.</title>
        <authorList>
            <person name="Ward R.D."/>
            <person name="Stajich J.E."/>
            <person name="Johansen J.R."/>
            <person name="Huntemann M."/>
            <person name="Clum A."/>
            <person name="Foster B."/>
            <person name="Foster B."/>
            <person name="Roux S."/>
            <person name="Palaniappan K."/>
            <person name="Varghese N."/>
            <person name="Mukherjee S."/>
            <person name="Reddy T.B.K."/>
            <person name="Daum C."/>
            <person name="Copeland A."/>
            <person name="Chen I.A."/>
            <person name="Ivanova N.N."/>
            <person name="Kyrpides N.C."/>
            <person name="Shapiro N."/>
            <person name="Eloe-Fadrosh E.A."/>
            <person name="Pietrasiak N."/>
        </authorList>
    </citation>
    <scope>NUCLEOTIDE SEQUENCE</scope>
    <source>
        <strain evidence="2">CPER-KK1</strain>
    </source>
</reference>
<organism evidence="2 3">
    <name type="scientific">Symplocastrum torsivum CPER-KK1</name>
    <dbReference type="NCBI Taxonomy" id="450513"/>
    <lineage>
        <taxon>Bacteria</taxon>
        <taxon>Bacillati</taxon>
        <taxon>Cyanobacteriota</taxon>
        <taxon>Cyanophyceae</taxon>
        <taxon>Oscillatoriophycideae</taxon>
        <taxon>Oscillatoriales</taxon>
        <taxon>Microcoleaceae</taxon>
        <taxon>Symplocastrum</taxon>
    </lineage>
</organism>
<name>A0A951U9P4_9CYAN</name>
<evidence type="ECO:0000313" key="2">
    <source>
        <dbReference type="EMBL" id="MBW4543781.1"/>
    </source>
</evidence>
<dbReference type="InterPro" id="IPR038720">
    <property type="entry name" value="YprB_RNase_H-like_dom"/>
</dbReference>
<dbReference type="Proteomes" id="UP000753908">
    <property type="component" value="Unassembled WGS sequence"/>
</dbReference>
<proteinExistence type="predicted"/>
<dbReference type="Pfam" id="PF13482">
    <property type="entry name" value="RNase_H_2"/>
    <property type="match status" value="1"/>
</dbReference>
<dbReference type="Gene3D" id="1.10.150.20">
    <property type="entry name" value="5' to 3' exonuclease, C-terminal subdomain"/>
    <property type="match status" value="1"/>
</dbReference>
<dbReference type="SUPFAM" id="SSF53098">
    <property type="entry name" value="Ribonuclease H-like"/>
    <property type="match status" value="1"/>
</dbReference>
<gene>
    <name evidence="2" type="ORF">KME25_04955</name>
</gene>
<protein>
    <submittedName>
        <fullName evidence="2">TM0106 family RecB-like putative nuclease</fullName>
    </submittedName>
</protein>
<dbReference type="EMBL" id="JAHHIF010000005">
    <property type="protein sequence ID" value="MBW4543781.1"/>
    <property type="molecule type" value="Genomic_DNA"/>
</dbReference>
<dbReference type="InterPro" id="IPR012337">
    <property type="entry name" value="RNaseH-like_sf"/>
</dbReference>
<accession>A0A951U9P4</accession>
<dbReference type="NCBIfam" id="TIGR03491">
    <property type="entry name" value="TM0106 family RecB-like putative nuclease"/>
    <property type="match status" value="1"/>
</dbReference>